<accession>A0ABT8EQ38</accession>
<gene>
    <name evidence="2" type="ORF">QWY29_02565</name>
</gene>
<feature type="transmembrane region" description="Helical" evidence="1">
    <location>
        <begin position="35"/>
        <end position="54"/>
    </location>
</feature>
<organism evidence="2 3">
    <name type="scientific">Nocardioides abyssi</name>
    <dbReference type="NCBI Taxonomy" id="3058370"/>
    <lineage>
        <taxon>Bacteria</taxon>
        <taxon>Bacillati</taxon>
        <taxon>Actinomycetota</taxon>
        <taxon>Actinomycetes</taxon>
        <taxon>Propionibacteriales</taxon>
        <taxon>Nocardioidaceae</taxon>
        <taxon>Nocardioides</taxon>
    </lineage>
</organism>
<keyword evidence="1" id="KW-0472">Membrane</keyword>
<dbReference type="Proteomes" id="UP001168537">
    <property type="component" value="Unassembled WGS sequence"/>
</dbReference>
<keyword evidence="1" id="KW-1133">Transmembrane helix</keyword>
<name>A0ABT8EQ38_9ACTN</name>
<reference evidence="2" key="1">
    <citation type="submission" date="2023-06" db="EMBL/GenBank/DDBJ databases">
        <title>Draft genome sequence of Nocardioides sp. SOB72.</title>
        <authorList>
            <person name="Zhang G."/>
        </authorList>
    </citation>
    <scope>NUCLEOTIDE SEQUENCE</scope>
    <source>
        <strain evidence="2">SOB72</strain>
    </source>
</reference>
<comment type="caution">
    <text evidence="2">The sequence shown here is derived from an EMBL/GenBank/DDBJ whole genome shotgun (WGS) entry which is preliminary data.</text>
</comment>
<evidence type="ECO:0000313" key="3">
    <source>
        <dbReference type="Proteomes" id="UP001168537"/>
    </source>
</evidence>
<evidence type="ECO:0000313" key="2">
    <source>
        <dbReference type="EMBL" id="MDN4160224.1"/>
    </source>
</evidence>
<dbReference type="EMBL" id="JAUHJR010000001">
    <property type="protein sequence ID" value="MDN4160224.1"/>
    <property type="molecule type" value="Genomic_DNA"/>
</dbReference>
<proteinExistence type="predicted"/>
<dbReference type="RefSeq" id="WP_300959090.1">
    <property type="nucleotide sequence ID" value="NZ_JAUHJR010000001.1"/>
</dbReference>
<evidence type="ECO:0000256" key="1">
    <source>
        <dbReference type="SAM" id="Phobius"/>
    </source>
</evidence>
<feature type="transmembrane region" description="Helical" evidence="1">
    <location>
        <begin position="82"/>
        <end position="108"/>
    </location>
</feature>
<protein>
    <submittedName>
        <fullName evidence="2">Uncharacterized protein</fullName>
    </submittedName>
</protein>
<keyword evidence="1" id="KW-0812">Transmembrane</keyword>
<sequence length="118" mass="11785">MRVVVAVGLLLGSVVLSALLGAAVAVASVALHQLWWGLLLGVAASAAAVVALPARWTTRPPYALGYAAVLATTLQERPEGDFLVPAGGAGYLLLGLALVLLVVAVATLPRPGRSAPAG</sequence>
<keyword evidence="3" id="KW-1185">Reference proteome</keyword>